<organism evidence="2">
    <name type="scientific">mine drainage metagenome</name>
    <dbReference type="NCBI Taxonomy" id="410659"/>
    <lineage>
        <taxon>unclassified sequences</taxon>
        <taxon>metagenomes</taxon>
        <taxon>ecological metagenomes</taxon>
    </lineage>
</organism>
<sequence>MNSMVFDADSALLHSGQWGRIAPILVPAWASATLVALERGIRRRFGACLLQGPVQWLLRRKVSSRVTPFAVEHELFTQGA</sequence>
<accession>E6PQ54</accession>
<keyword evidence="1" id="KW-1133">Transmembrane helix</keyword>
<proteinExistence type="predicted"/>
<evidence type="ECO:0000256" key="1">
    <source>
        <dbReference type="SAM" id="Phobius"/>
    </source>
</evidence>
<keyword evidence="1" id="KW-0472">Membrane</keyword>
<feature type="transmembrane region" description="Helical" evidence="1">
    <location>
        <begin position="20"/>
        <end position="37"/>
    </location>
</feature>
<dbReference type="AlphaFoldDB" id="E6PQ54"/>
<reference evidence="2" key="1">
    <citation type="submission" date="2009-10" db="EMBL/GenBank/DDBJ databases">
        <title>Diversity of trophic interactions inside an arsenic-rich microbial ecosystem.</title>
        <authorList>
            <person name="Bertin P.N."/>
            <person name="Heinrich-Salmeron A."/>
            <person name="Pelletier E."/>
            <person name="Goulhen-Chollet F."/>
            <person name="Arsene-Ploetze F."/>
            <person name="Gallien S."/>
            <person name="Calteau A."/>
            <person name="Vallenet D."/>
            <person name="Casiot C."/>
            <person name="Chane-Woon-Ming B."/>
            <person name="Giloteaux L."/>
            <person name="Barakat M."/>
            <person name="Bonnefoy V."/>
            <person name="Bruneel O."/>
            <person name="Chandler M."/>
            <person name="Cleiss J."/>
            <person name="Duran R."/>
            <person name="Elbaz-Poulichet F."/>
            <person name="Fonknechten N."/>
            <person name="Lauga B."/>
            <person name="Mornico D."/>
            <person name="Ortet P."/>
            <person name="Schaeffer C."/>
            <person name="Siguier P."/>
            <person name="Alexander Thil Smith A."/>
            <person name="Van Dorsselaer A."/>
            <person name="Weissenbach J."/>
            <person name="Medigue C."/>
            <person name="Le Paslier D."/>
        </authorList>
    </citation>
    <scope>NUCLEOTIDE SEQUENCE</scope>
</reference>
<gene>
    <name evidence="2" type="ORF">CARN2_1668</name>
</gene>
<evidence type="ECO:0000313" key="2">
    <source>
        <dbReference type="EMBL" id="CBH97058.1"/>
    </source>
</evidence>
<dbReference type="EMBL" id="CABM01000040">
    <property type="protein sequence ID" value="CBH97058.1"/>
    <property type="molecule type" value="Genomic_DNA"/>
</dbReference>
<name>E6PQ54_9ZZZZ</name>
<protein>
    <submittedName>
        <fullName evidence="2">Uncharacterized protein</fullName>
    </submittedName>
</protein>
<keyword evidence="1" id="KW-0812">Transmembrane</keyword>
<comment type="caution">
    <text evidence="2">The sequence shown here is derived from an EMBL/GenBank/DDBJ whole genome shotgun (WGS) entry which is preliminary data.</text>
</comment>